<dbReference type="GO" id="GO:0016705">
    <property type="term" value="F:oxidoreductase activity, acting on paired donors, with incorporation or reduction of molecular oxygen"/>
    <property type="evidence" value="ECO:0007669"/>
    <property type="project" value="InterPro"/>
</dbReference>
<accession>M0CBQ7</accession>
<dbReference type="OrthoDB" id="340945at2157"/>
<dbReference type="eggNOG" id="arCOG05074">
    <property type="taxonomic scope" value="Archaea"/>
</dbReference>
<reference evidence="1 2" key="1">
    <citation type="journal article" date="2014" name="PLoS Genet.">
        <title>Phylogenetically driven sequencing of extremely halophilic archaea reveals strategies for static and dynamic osmo-response.</title>
        <authorList>
            <person name="Becker E.A."/>
            <person name="Seitzer P.M."/>
            <person name="Tritt A."/>
            <person name="Larsen D."/>
            <person name="Krusor M."/>
            <person name="Yao A.I."/>
            <person name="Wu D."/>
            <person name="Madern D."/>
            <person name="Eisen J.A."/>
            <person name="Darling A.E."/>
            <person name="Facciotti M.T."/>
        </authorList>
    </citation>
    <scope>NUCLEOTIDE SEQUENCE [LARGE SCALE GENOMIC DNA]</scope>
    <source>
        <strain evidence="1 2">2-9-1</strain>
    </source>
</reference>
<proteinExistence type="predicted"/>
<dbReference type="PATRIC" id="fig|797114.5.peg.4115"/>
<evidence type="ECO:0000313" key="2">
    <source>
        <dbReference type="Proteomes" id="UP000011626"/>
    </source>
</evidence>
<protein>
    <recommendedName>
        <fullName evidence="3">Luciferase</fullName>
    </recommendedName>
</protein>
<dbReference type="InterPro" id="IPR055812">
    <property type="entry name" value="DUF7388"/>
</dbReference>
<evidence type="ECO:0000313" key="1">
    <source>
        <dbReference type="EMBL" id="ELZ20665.1"/>
    </source>
</evidence>
<sequence>MLQGVTLSQAGIDAAAIKPAEVDVERAADLAVDTLAVDYEGREHLPSPATLDALAEQTAVRVTTPVRADGFDPHGERDLAESLPESVRRVLVAGHSAYLTETERERAVAPRLREAAARSREPWVGTEGIERIALAVGGTQFELLGPATDRRLRALRQAGYEGEVALYAPTVLTDEEDAVLDALGEYAARRGPVRSALPDGASTDAAADGRAREVLSQAVRDYGLVGEVGTVADRVDELRDAGADRIVGYPARGLDPFL</sequence>
<keyword evidence="2" id="KW-1185">Reference proteome</keyword>
<dbReference type="EMBL" id="AOIU01000045">
    <property type="protein sequence ID" value="ELZ20665.1"/>
    <property type="molecule type" value="Genomic_DNA"/>
</dbReference>
<name>M0CBQ7_9EURY</name>
<dbReference type="Pfam" id="PF24114">
    <property type="entry name" value="DUF7388"/>
    <property type="match status" value="1"/>
</dbReference>
<comment type="caution">
    <text evidence="1">The sequence shown here is derived from an EMBL/GenBank/DDBJ whole genome shotgun (WGS) entry which is preliminary data.</text>
</comment>
<dbReference type="SUPFAM" id="SSF51679">
    <property type="entry name" value="Bacterial luciferase-like"/>
    <property type="match status" value="1"/>
</dbReference>
<gene>
    <name evidence="1" type="ORF">C475_20418</name>
</gene>
<dbReference type="RefSeq" id="WP_006885747.1">
    <property type="nucleotide sequence ID" value="NZ_AOIU01000045.1"/>
</dbReference>
<organism evidence="1 2">
    <name type="scientific">Halosimplex carlsbadense 2-9-1</name>
    <dbReference type="NCBI Taxonomy" id="797114"/>
    <lineage>
        <taxon>Archaea</taxon>
        <taxon>Methanobacteriati</taxon>
        <taxon>Methanobacteriota</taxon>
        <taxon>Stenosarchaea group</taxon>
        <taxon>Halobacteria</taxon>
        <taxon>Halobacteriales</taxon>
        <taxon>Haloarculaceae</taxon>
        <taxon>Halosimplex</taxon>
    </lineage>
</organism>
<dbReference type="Gene3D" id="3.20.20.30">
    <property type="entry name" value="Luciferase-like domain"/>
    <property type="match status" value="1"/>
</dbReference>
<dbReference type="AlphaFoldDB" id="M0CBQ7"/>
<dbReference type="Proteomes" id="UP000011626">
    <property type="component" value="Unassembled WGS sequence"/>
</dbReference>
<evidence type="ECO:0008006" key="3">
    <source>
        <dbReference type="Google" id="ProtNLM"/>
    </source>
</evidence>
<dbReference type="InterPro" id="IPR036661">
    <property type="entry name" value="Luciferase-like_sf"/>
</dbReference>
<dbReference type="STRING" id="797114.C475_20418"/>